<dbReference type="GeneID" id="40267015"/>
<feature type="transmembrane region" description="Helical" evidence="2">
    <location>
        <begin position="680"/>
        <end position="712"/>
    </location>
</feature>
<feature type="region of interest" description="Disordered" evidence="1">
    <location>
        <begin position="93"/>
        <end position="112"/>
    </location>
</feature>
<feature type="transmembrane region" description="Helical" evidence="2">
    <location>
        <begin position="584"/>
        <end position="608"/>
    </location>
</feature>
<dbReference type="AlphaFoldDB" id="A0A4P8WNH6"/>
<accession>A0A4P8WNH6</accession>
<dbReference type="Pfam" id="PF06808">
    <property type="entry name" value="DctM"/>
    <property type="match status" value="1"/>
</dbReference>
<keyword evidence="2" id="KW-0812">Transmembrane</keyword>
<name>A0A4P8WNH6_9EURY</name>
<dbReference type="NCBIfam" id="TIGR02123">
    <property type="entry name" value="TRAP_fused"/>
    <property type="match status" value="1"/>
</dbReference>
<dbReference type="KEGG" id="nvr:FEJ81_17040"/>
<sequence>MSTTSYYSERELPQLALGFVIYALGALFTAYTVLYAVSLVGGWPLSGIIDKPGWVDRDELYMIIFLGWGIALYYLDYAKSQFDSDGSEADVVDGSAATEVPQSTSSPDEEGRVPGLERVRRLSAAIDPYIAIVFAMAAILTTVYVYTNFSRLDGDAFILGYNTTDHIVGAILIAVAIDTTRRAFGTSIAAVAVVAIAYAHSAVGPRLFGVFEHSGQSWQQITENGAIAISGVYDSTMMGIGSTWVAIFIMFAGIAKAYGLMDFVREVGSELGTSLRTGVVQIAVISSMIMGSITGSAAANTATTGSFTIPMIKDQGVRDDVAASIEAVASAGGQMLPPVMGVAAFLMADILQVPYLDIVQAGVIPAALFYFSVCLAVHFTILKFGWISNDLTSFNWRLLLNGAHFVVPMAVLLYTLVYLRYTPLSAGMNTIFAIVGVMFVRNFLVGVLNIGSSEVTFDIGERQIQGDDVLWNVLATIKQTADGFKQGGLDMAPLVGVLAAMGVIVEMLEGTGLTARVATTIVGLGDVSILGFGGGLFVVLFLAMIASILFGLGMPTPAAYILVAILVAKPITELGTPPIATHMFVFYFAMLSAITPPVAISVAIGSRIAGASFMRSCQQALRLGAPGFVIPYAFIANDSLIYWSSETLIAFPVVLAGTVALIVATIGFDGARDLSVPVRGLYIAAAFCAMFGSLVHVAVQIVAAAAIIGVLLHARFVVGYEMPTEGGSGIDTSSTSD</sequence>
<feature type="transmembrane region" description="Helical" evidence="2">
    <location>
        <begin position="398"/>
        <end position="419"/>
    </location>
</feature>
<evidence type="ECO:0000313" key="5">
    <source>
        <dbReference type="Proteomes" id="UP000302218"/>
    </source>
</evidence>
<keyword evidence="2" id="KW-1133">Transmembrane helix</keyword>
<dbReference type="RefSeq" id="WP_138246413.1">
    <property type="nucleotide sequence ID" value="NZ_CP040330.1"/>
</dbReference>
<organism evidence="4 5">
    <name type="scientific">Natrinema versiforme</name>
    <dbReference type="NCBI Taxonomy" id="88724"/>
    <lineage>
        <taxon>Archaea</taxon>
        <taxon>Methanobacteriati</taxon>
        <taxon>Methanobacteriota</taxon>
        <taxon>Stenosarchaea group</taxon>
        <taxon>Halobacteria</taxon>
        <taxon>Halobacteriales</taxon>
        <taxon>Natrialbaceae</taxon>
        <taxon>Natrinema</taxon>
    </lineage>
</organism>
<dbReference type="Proteomes" id="UP000302218">
    <property type="component" value="Chromosome"/>
</dbReference>
<evidence type="ECO:0000256" key="2">
    <source>
        <dbReference type="SAM" id="Phobius"/>
    </source>
</evidence>
<gene>
    <name evidence="4" type="ORF">FEJ81_17040</name>
</gene>
<dbReference type="InterPro" id="IPR011853">
    <property type="entry name" value="TRAP_DctM-Dct_fused"/>
</dbReference>
<dbReference type="PANTHER" id="PTHR43849:SF2">
    <property type="entry name" value="BLL3936 PROTEIN"/>
    <property type="match status" value="1"/>
</dbReference>
<evidence type="ECO:0000259" key="3">
    <source>
        <dbReference type="Pfam" id="PF06808"/>
    </source>
</evidence>
<feature type="transmembrane region" description="Helical" evidence="2">
    <location>
        <begin position="368"/>
        <end position="386"/>
    </location>
</feature>
<feature type="transmembrane region" description="Helical" evidence="2">
    <location>
        <begin position="649"/>
        <end position="668"/>
    </location>
</feature>
<proteinExistence type="predicted"/>
<feature type="transmembrane region" description="Helical" evidence="2">
    <location>
        <begin position="158"/>
        <end position="177"/>
    </location>
</feature>
<feature type="transmembrane region" description="Helical" evidence="2">
    <location>
        <begin position="237"/>
        <end position="258"/>
    </location>
</feature>
<protein>
    <submittedName>
        <fullName evidence="4">TRAP transporter fused permease subunit</fullName>
    </submittedName>
</protein>
<feature type="transmembrane region" description="Helical" evidence="2">
    <location>
        <begin position="335"/>
        <end position="356"/>
    </location>
</feature>
<keyword evidence="2" id="KW-0472">Membrane</keyword>
<evidence type="ECO:0000313" key="4">
    <source>
        <dbReference type="EMBL" id="QCS43963.1"/>
    </source>
</evidence>
<feature type="transmembrane region" description="Helical" evidence="2">
    <location>
        <begin position="12"/>
        <end position="40"/>
    </location>
</feature>
<dbReference type="EMBL" id="CP040330">
    <property type="protein sequence ID" value="QCS43963.1"/>
    <property type="molecule type" value="Genomic_DNA"/>
</dbReference>
<feature type="transmembrane region" description="Helical" evidence="2">
    <location>
        <begin position="60"/>
        <end position="77"/>
    </location>
</feature>
<feature type="transmembrane region" description="Helical" evidence="2">
    <location>
        <begin position="279"/>
        <end position="299"/>
    </location>
</feature>
<evidence type="ECO:0000256" key="1">
    <source>
        <dbReference type="SAM" id="MobiDB-lite"/>
    </source>
</evidence>
<dbReference type="PANTHER" id="PTHR43849">
    <property type="entry name" value="BLL3936 PROTEIN"/>
    <property type="match status" value="1"/>
</dbReference>
<dbReference type="OrthoDB" id="371890at2157"/>
<dbReference type="InterPro" id="IPR010656">
    <property type="entry name" value="DctM"/>
</dbReference>
<feature type="domain" description="TRAP C4-dicarboxylate transport system permease DctM subunit" evidence="3">
    <location>
        <begin position="174"/>
        <end position="642"/>
    </location>
</feature>
<feature type="transmembrane region" description="Helical" evidence="2">
    <location>
        <begin position="128"/>
        <end position="146"/>
    </location>
</feature>
<reference evidence="5" key="1">
    <citation type="submission" date="2019-05" db="EMBL/GenBank/DDBJ databases">
        <title>Genome sequence and methylation pattern of the halophilic Archaeon Natrinema versiforme BOL5-4.</title>
        <authorList>
            <person name="DasSarma P."/>
            <person name="Anton B.P."/>
            <person name="DasSarma S.L."/>
            <person name="Martinez F.L."/>
            <person name="Guzman D."/>
            <person name="Roberts R.J."/>
            <person name="DasSarma S."/>
        </authorList>
    </citation>
    <scope>NUCLEOTIDE SEQUENCE [LARGE SCALE GENOMIC DNA]</scope>
    <source>
        <strain evidence="5">BOL5-4</strain>
    </source>
</reference>
<feature type="transmembrane region" description="Helical" evidence="2">
    <location>
        <begin position="184"/>
        <end position="203"/>
    </location>
</feature>
<feature type="transmembrane region" description="Helical" evidence="2">
    <location>
        <begin position="431"/>
        <end position="451"/>
    </location>
</feature>